<gene>
    <name evidence="1" type="ORF">Poli38472_005074</name>
</gene>
<sequence>MMLSSVARSAASKALTRATRPSVMATASRAFSGNVEYPRIEGSAADLTKTLTTIGARLSIPTAALYLTKKKLEFVVRGMQTPEELREVQRVMLLCDAKFVYPSEFAISTFLASCLKENSADLALDFVRKAKHMRHYVKNQSFVRLATHYEEQGEVETVEEIVQIMANAGVKASTKMYTFRVAHALRQNKFDEAVAIAKEAAADRQVNSHLILTLLQGLEGEALTAQLPLAQYLVSKGDVYVNEKLSAVLKGN</sequence>
<keyword evidence="2" id="KW-1185">Reference proteome</keyword>
<dbReference type="InterPro" id="IPR011990">
    <property type="entry name" value="TPR-like_helical_dom_sf"/>
</dbReference>
<dbReference type="Proteomes" id="UP000794436">
    <property type="component" value="Unassembled WGS sequence"/>
</dbReference>
<dbReference type="AlphaFoldDB" id="A0A8K1CGN2"/>
<evidence type="ECO:0000313" key="2">
    <source>
        <dbReference type="Proteomes" id="UP000794436"/>
    </source>
</evidence>
<protein>
    <submittedName>
        <fullName evidence="1">Uncharacterized protein</fullName>
    </submittedName>
</protein>
<comment type="caution">
    <text evidence="1">The sequence shown here is derived from an EMBL/GenBank/DDBJ whole genome shotgun (WGS) entry which is preliminary data.</text>
</comment>
<reference evidence="1" key="1">
    <citation type="submission" date="2019-03" db="EMBL/GenBank/DDBJ databases">
        <title>Long read genome sequence of the mycoparasitic Pythium oligandrum ATCC 38472 isolated from sugarbeet rhizosphere.</title>
        <authorList>
            <person name="Gaulin E."/>
        </authorList>
    </citation>
    <scope>NUCLEOTIDE SEQUENCE</scope>
    <source>
        <strain evidence="1">ATCC 38472_TT</strain>
    </source>
</reference>
<dbReference type="EMBL" id="SPLM01000073">
    <property type="protein sequence ID" value="TMW62456.1"/>
    <property type="molecule type" value="Genomic_DNA"/>
</dbReference>
<proteinExistence type="predicted"/>
<name>A0A8K1CGN2_PYTOL</name>
<dbReference type="Gene3D" id="1.25.40.10">
    <property type="entry name" value="Tetratricopeptide repeat domain"/>
    <property type="match status" value="1"/>
</dbReference>
<organism evidence="1 2">
    <name type="scientific">Pythium oligandrum</name>
    <name type="common">Mycoparasitic fungus</name>
    <dbReference type="NCBI Taxonomy" id="41045"/>
    <lineage>
        <taxon>Eukaryota</taxon>
        <taxon>Sar</taxon>
        <taxon>Stramenopiles</taxon>
        <taxon>Oomycota</taxon>
        <taxon>Peronosporomycetes</taxon>
        <taxon>Pythiales</taxon>
        <taxon>Pythiaceae</taxon>
        <taxon>Pythium</taxon>
    </lineage>
</organism>
<dbReference type="OrthoDB" id="156650at2759"/>
<accession>A0A8K1CGN2</accession>
<evidence type="ECO:0000313" key="1">
    <source>
        <dbReference type="EMBL" id="TMW62456.1"/>
    </source>
</evidence>